<dbReference type="Pfam" id="PF00005">
    <property type="entry name" value="ABC_tran"/>
    <property type="match status" value="1"/>
</dbReference>
<dbReference type="RefSeq" id="WP_123401424.1">
    <property type="nucleotide sequence ID" value="NZ_RJVI01000002.1"/>
</dbReference>
<dbReference type="InterPro" id="IPR003593">
    <property type="entry name" value="AAA+_ATPase"/>
</dbReference>
<dbReference type="PANTHER" id="PTHR45772:SF7">
    <property type="entry name" value="AMINO ACID ABC TRANSPORTER ATP-BINDING PROTEIN"/>
    <property type="match status" value="1"/>
</dbReference>
<reference evidence="5 6" key="1">
    <citation type="submission" date="2018-11" db="EMBL/GenBank/DDBJ databases">
        <title>Genomic Encyclopedia of Type Strains, Phase IV (KMG-IV): sequencing the most valuable type-strain genomes for metagenomic binning, comparative biology and taxonomic classification.</title>
        <authorList>
            <person name="Goeker M."/>
        </authorList>
    </citation>
    <scope>NUCLEOTIDE SEQUENCE [LARGE SCALE GENOMIC DNA]</scope>
    <source>
        <strain evidence="5 6">DSM 100275</strain>
    </source>
</reference>
<dbReference type="InterPro" id="IPR003439">
    <property type="entry name" value="ABC_transporter-like_ATP-bd"/>
</dbReference>
<dbReference type="GO" id="GO:0015188">
    <property type="term" value="F:L-isoleucine transmembrane transporter activity"/>
    <property type="evidence" value="ECO:0007669"/>
    <property type="project" value="TreeGrafter"/>
</dbReference>
<keyword evidence="1" id="KW-0813">Transport</keyword>
<dbReference type="GO" id="GO:0005886">
    <property type="term" value="C:plasma membrane"/>
    <property type="evidence" value="ECO:0007669"/>
    <property type="project" value="TreeGrafter"/>
</dbReference>
<dbReference type="GO" id="GO:0016887">
    <property type="term" value="F:ATP hydrolysis activity"/>
    <property type="evidence" value="ECO:0007669"/>
    <property type="project" value="InterPro"/>
</dbReference>
<dbReference type="GO" id="GO:0042941">
    <property type="term" value="P:D-alanine transmembrane transport"/>
    <property type="evidence" value="ECO:0007669"/>
    <property type="project" value="TreeGrafter"/>
</dbReference>
<dbReference type="EMBL" id="RJVI01000002">
    <property type="protein sequence ID" value="ROR32490.1"/>
    <property type="molecule type" value="Genomic_DNA"/>
</dbReference>
<dbReference type="GO" id="GO:0015192">
    <property type="term" value="F:L-phenylalanine transmembrane transporter activity"/>
    <property type="evidence" value="ECO:0007669"/>
    <property type="project" value="TreeGrafter"/>
</dbReference>
<dbReference type="GO" id="GO:0005304">
    <property type="term" value="F:L-valine transmembrane transporter activity"/>
    <property type="evidence" value="ECO:0007669"/>
    <property type="project" value="TreeGrafter"/>
</dbReference>
<comment type="caution">
    <text evidence="5">The sequence shown here is derived from an EMBL/GenBank/DDBJ whole genome shotgun (WGS) entry which is preliminary data.</text>
</comment>
<evidence type="ECO:0000256" key="1">
    <source>
        <dbReference type="ARBA" id="ARBA00022448"/>
    </source>
</evidence>
<dbReference type="GO" id="GO:0005524">
    <property type="term" value="F:ATP binding"/>
    <property type="evidence" value="ECO:0007669"/>
    <property type="project" value="UniProtKB-KW"/>
</dbReference>
<dbReference type="PROSITE" id="PS50893">
    <property type="entry name" value="ABC_TRANSPORTER_2"/>
    <property type="match status" value="1"/>
</dbReference>
<name>A0A3N1Y124_9GAMM</name>
<dbReference type="CDD" id="cd03219">
    <property type="entry name" value="ABC_Mj1267_LivG_branched"/>
    <property type="match status" value="1"/>
</dbReference>
<dbReference type="Pfam" id="PF12399">
    <property type="entry name" value="BCA_ABC_TP_C"/>
    <property type="match status" value="1"/>
</dbReference>
<feature type="domain" description="ABC transporter" evidence="4">
    <location>
        <begin position="4"/>
        <end position="251"/>
    </location>
</feature>
<dbReference type="Proteomes" id="UP000276634">
    <property type="component" value="Unassembled WGS sequence"/>
</dbReference>
<dbReference type="Gene3D" id="3.40.50.300">
    <property type="entry name" value="P-loop containing nucleotide triphosphate hydrolases"/>
    <property type="match status" value="1"/>
</dbReference>
<dbReference type="InterPro" id="IPR032823">
    <property type="entry name" value="BCA_ABC_TP_C"/>
</dbReference>
<accession>A0A3N1Y124</accession>
<keyword evidence="2" id="KW-0547">Nucleotide-binding</keyword>
<keyword evidence="3 5" id="KW-0067">ATP-binding</keyword>
<evidence type="ECO:0000259" key="4">
    <source>
        <dbReference type="PROSITE" id="PS50893"/>
    </source>
</evidence>
<dbReference type="InterPro" id="IPR027417">
    <property type="entry name" value="P-loop_NTPase"/>
</dbReference>
<dbReference type="SMART" id="SM00382">
    <property type="entry name" value="AAA"/>
    <property type="match status" value="1"/>
</dbReference>
<dbReference type="InterPro" id="IPR051120">
    <property type="entry name" value="ABC_AA/LPS_Transport"/>
</dbReference>
<protein>
    <submittedName>
        <fullName evidence="5">Amino acid/amide ABC transporter ATP-binding protein 1 (HAAT family)</fullName>
    </submittedName>
</protein>
<evidence type="ECO:0000256" key="2">
    <source>
        <dbReference type="ARBA" id="ARBA00022741"/>
    </source>
</evidence>
<dbReference type="FunFam" id="3.40.50.300:FF:000421">
    <property type="entry name" value="Branched-chain amino acid ABC transporter ATP-binding protein"/>
    <property type="match status" value="1"/>
</dbReference>
<sequence>MALLRVEGLEKAFGGVMAVADLSFEVPEGSVYAVIGPNGAGKTTLFNMLSGVYTPTAGRIEFAGRRIDGLPPHRVARLGIARTFQNLQVFFNMTVLENVMVGCHLRGRTGLVAAALRLPRILREERQMRAWAEEALAFCGLEAYAGREAAALPYGILKRLEIARALAAQPRMLLMDEPAAGLNDTETLEMRGLIRRICERGVTVLLVEHNMGLVMEVSDTVLVLDYGRRLTEGSPEQVQNDPEVIAAYLGGEVEYAVS</sequence>
<gene>
    <name evidence="5" type="ORF">EDC57_1692</name>
</gene>
<organism evidence="5 6">
    <name type="scientific">Inmirania thermothiophila</name>
    <dbReference type="NCBI Taxonomy" id="1750597"/>
    <lineage>
        <taxon>Bacteria</taxon>
        <taxon>Pseudomonadati</taxon>
        <taxon>Pseudomonadota</taxon>
        <taxon>Gammaproteobacteria</taxon>
        <taxon>Chromatiales</taxon>
        <taxon>Ectothiorhodospiraceae</taxon>
        <taxon>Inmirania</taxon>
    </lineage>
</organism>
<dbReference type="GO" id="GO:1903806">
    <property type="term" value="P:L-isoleucine import across plasma membrane"/>
    <property type="evidence" value="ECO:0007669"/>
    <property type="project" value="TreeGrafter"/>
</dbReference>
<dbReference type="SUPFAM" id="SSF52540">
    <property type="entry name" value="P-loop containing nucleoside triphosphate hydrolases"/>
    <property type="match status" value="1"/>
</dbReference>
<evidence type="ECO:0000313" key="5">
    <source>
        <dbReference type="EMBL" id="ROR32490.1"/>
    </source>
</evidence>
<keyword evidence="6" id="KW-1185">Reference proteome</keyword>
<proteinExistence type="predicted"/>
<dbReference type="AlphaFoldDB" id="A0A3N1Y124"/>
<dbReference type="GO" id="GO:0015808">
    <property type="term" value="P:L-alanine transport"/>
    <property type="evidence" value="ECO:0007669"/>
    <property type="project" value="TreeGrafter"/>
</dbReference>
<evidence type="ECO:0000313" key="6">
    <source>
        <dbReference type="Proteomes" id="UP000276634"/>
    </source>
</evidence>
<dbReference type="OrthoDB" id="9805514at2"/>
<evidence type="ECO:0000256" key="3">
    <source>
        <dbReference type="ARBA" id="ARBA00022840"/>
    </source>
</evidence>
<dbReference type="GO" id="GO:1903805">
    <property type="term" value="P:L-valine import across plasma membrane"/>
    <property type="evidence" value="ECO:0007669"/>
    <property type="project" value="TreeGrafter"/>
</dbReference>
<dbReference type="PANTHER" id="PTHR45772">
    <property type="entry name" value="CONSERVED COMPONENT OF ABC TRANSPORTER FOR NATURAL AMINO ACIDS-RELATED"/>
    <property type="match status" value="1"/>
</dbReference>